<dbReference type="OrthoDB" id="2284457at2759"/>
<protein>
    <submittedName>
        <fullName evidence="4">Uncharacterized protein</fullName>
    </submittedName>
</protein>
<feature type="region of interest" description="Disordered" evidence="1">
    <location>
        <begin position="271"/>
        <end position="298"/>
    </location>
</feature>
<evidence type="ECO:0000313" key="5">
    <source>
        <dbReference type="Proteomes" id="UP000650833"/>
    </source>
</evidence>
<keyword evidence="3" id="KW-0732">Signal</keyword>
<evidence type="ECO:0000256" key="2">
    <source>
        <dbReference type="SAM" id="Phobius"/>
    </source>
</evidence>
<proteinExistence type="predicted"/>
<feature type="chain" id="PRO_5033988685" evidence="3">
    <location>
        <begin position="23"/>
        <end position="312"/>
    </location>
</feature>
<organism evidence="4 5">
    <name type="scientific">Mucor plumbeus</name>
    <dbReference type="NCBI Taxonomy" id="97098"/>
    <lineage>
        <taxon>Eukaryota</taxon>
        <taxon>Fungi</taxon>
        <taxon>Fungi incertae sedis</taxon>
        <taxon>Mucoromycota</taxon>
        <taxon>Mucoromycotina</taxon>
        <taxon>Mucoromycetes</taxon>
        <taxon>Mucorales</taxon>
        <taxon>Mucorineae</taxon>
        <taxon>Mucoraceae</taxon>
        <taxon>Mucor</taxon>
    </lineage>
</organism>
<feature type="compositionally biased region" description="Acidic residues" evidence="1">
    <location>
        <begin position="69"/>
        <end position="116"/>
    </location>
</feature>
<feature type="region of interest" description="Disordered" evidence="1">
    <location>
        <begin position="64"/>
        <end position="120"/>
    </location>
</feature>
<feature type="transmembrane region" description="Helical" evidence="2">
    <location>
        <begin position="242"/>
        <end position="261"/>
    </location>
</feature>
<keyword evidence="2" id="KW-0472">Membrane</keyword>
<keyword evidence="2" id="KW-0812">Transmembrane</keyword>
<evidence type="ECO:0000256" key="1">
    <source>
        <dbReference type="SAM" id="MobiDB-lite"/>
    </source>
</evidence>
<sequence>MRLICVILLISTLALLFHTTVADIDEEKELAISQLNDDDTSLFRGVENAIDEDSEDDAYRILKSLQDVRDDEIDEDEEFNQDSNDEEDEEEEDNDDDNDILFDEDEDEEEEEDDDFSAGLPEFKNEETADFFEHLPQQPIDNGDNKLSIVEDNIEEEEVDDELDELAPKPDDEEEEEEEDNEELQIENSTPTPVLPPIVNENIPWQRPEPIIKVNDNSNFYQDINYKESEKLKQKAQTKSNFQFWHLFFIFMILAIVYNSITKRKSNTFIELPSSSSSSSSLPWGNKDEKDYLPLHSNNKRNSYYKYEIKSS</sequence>
<evidence type="ECO:0000256" key="3">
    <source>
        <dbReference type="SAM" id="SignalP"/>
    </source>
</evidence>
<name>A0A8H7RFU1_9FUNG</name>
<dbReference type="Proteomes" id="UP000650833">
    <property type="component" value="Unassembled WGS sequence"/>
</dbReference>
<accession>A0A8H7RFU1</accession>
<evidence type="ECO:0000313" key="4">
    <source>
        <dbReference type="EMBL" id="KAG2209853.1"/>
    </source>
</evidence>
<feature type="compositionally biased region" description="Acidic residues" evidence="1">
    <location>
        <begin position="155"/>
        <end position="185"/>
    </location>
</feature>
<comment type="caution">
    <text evidence="4">The sequence shown here is derived from an EMBL/GenBank/DDBJ whole genome shotgun (WGS) entry which is preliminary data.</text>
</comment>
<dbReference type="EMBL" id="JAEPRC010000090">
    <property type="protein sequence ID" value="KAG2209853.1"/>
    <property type="molecule type" value="Genomic_DNA"/>
</dbReference>
<feature type="signal peptide" evidence="3">
    <location>
        <begin position="1"/>
        <end position="22"/>
    </location>
</feature>
<keyword evidence="5" id="KW-1185">Reference proteome</keyword>
<gene>
    <name evidence="4" type="ORF">INT46_000990</name>
</gene>
<feature type="region of interest" description="Disordered" evidence="1">
    <location>
        <begin position="155"/>
        <end position="196"/>
    </location>
</feature>
<reference evidence="4" key="1">
    <citation type="submission" date="2020-12" db="EMBL/GenBank/DDBJ databases">
        <title>Metabolic potential, ecology and presence of endohyphal bacteria is reflected in genomic diversity of Mucoromycotina.</title>
        <authorList>
            <person name="Muszewska A."/>
            <person name="Okrasinska A."/>
            <person name="Steczkiewicz K."/>
            <person name="Drgas O."/>
            <person name="Orlowska M."/>
            <person name="Perlinska-Lenart U."/>
            <person name="Aleksandrzak-Piekarczyk T."/>
            <person name="Szatraj K."/>
            <person name="Zielenkiewicz U."/>
            <person name="Pilsyk S."/>
            <person name="Malc E."/>
            <person name="Mieczkowski P."/>
            <person name="Kruszewska J.S."/>
            <person name="Biernat P."/>
            <person name="Pawlowska J."/>
        </authorList>
    </citation>
    <scope>NUCLEOTIDE SEQUENCE</scope>
    <source>
        <strain evidence="4">CBS 226.32</strain>
    </source>
</reference>
<dbReference type="AlphaFoldDB" id="A0A8H7RFU1"/>
<keyword evidence="2" id="KW-1133">Transmembrane helix</keyword>